<reference evidence="3" key="1">
    <citation type="journal article" date="2019" name="Int. J. Syst. Evol. Microbiol.">
        <title>The Global Catalogue of Microorganisms (GCM) 10K type strain sequencing project: providing services to taxonomists for standard genome sequencing and annotation.</title>
        <authorList>
            <consortium name="The Broad Institute Genomics Platform"/>
            <consortium name="The Broad Institute Genome Sequencing Center for Infectious Disease"/>
            <person name="Wu L."/>
            <person name="Ma J."/>
        </authorList>
    </citation>
    <scope>NUCLEOTIDE SEQUENCE [LARGE SCALE GENOMIC DNA]</scope>
    <source>
        <strain evidence="3">TISTR 1571</strain>
    </source>
</reference>
<evidence type="ECO:0000313" key="3">
    <source>
        <dbReference type="Proteomes" id="UP001597452"/>
    </source>
</evidence>
<comment type="caution">
    <text evidence="2">The sequence shown here is derived from an EMBL/GenBank/DDBJ whole genome shotgun (WGS) entry which is preliminary data.</text>
</comment>
<gene>
    <name evidence="2" type="ORF">ACFSW4_02460</name>
</gene>
<dbReference type="Pfam" id="PF14534">
    <property type="entry name" value="DUF4440"/>
    <property type="match status" value="1"/>
</dbReference>
<evidence type="ECO:0000259" key="1">
    <source>
        <dbReference type="Pfam" id="PF14534"/>
    </source>
</evidence>
<evidence type="ECO:0000313" key="2">
    <source>
        <dbReference type="EMBL" id="MFD2637735.1"/>
    </source>
</evidence>
<protein>
    <submittedName>
        <fullName evidence="2">Nuclear transport factor 2 family protein</fullName>
    </submittedName>
</protein>
<proteinExistence type="predicted"/>
<accession>A0ABW5Q7E4</accession>
<name>A0ABW5Q7E4_9BACI</name>
<dbReference type="EMBL" id="JBHUMZ010000010">
    <property type="protein sequence ID" value="MFD2637735.1"/>
    <property type="molecule type" value="Genomic_DNA"/>
</dbReference>
<dbReference type="Gene3D" id="3.10.450.50">
    <property type="match status" value="1"/>
</dbReference>
<dbReference type="Proteomes" id="UP001597452">
    <property type="component" value="Unassembled WGS sequence"/>
</dbReference>
<dbReference type="RefSeq" id="WP_377327237.1">
    <property type="nucleotide sequence ID" value="NZ_JBHUMZ010000010.1"/>
</dbReference>
<dbReference type="SUPFAM" id="SSF54427">
    <property type="entry name" value="NTF2-like"/>
    <property type="match status" value="1"/>
</dbReference>
<dbReference type="InterPro" id="IPR027843">
    <property type="entry name" value="DUF4440"/>
</dbReference>
<feature type="domain" description="DUF4440" evidence="1">
    <location>
        <begin position="7"/>
        <end position="114"/>
    </location>
</feature>
<keyword evidence="3" id="KW-1185">Reference proteome</keyword>
<organism evidence="2 3">
    <name type="scientific">Piscibacillus salipiscarius</name>
    <dbReference type="NCBI Taxonomy" id="299480"/>
    <lineage>
        <taxon>Bacteria</taxon>
        <taxon>Bacillati</taxon>
        <taxon>Bacillota</taxon>
        <taxon>Bacilli</taxon>
        <taxon>Bacillales</taxon>
        <taxon>Bacillaceae</taxon>
        <taxon>Piscibacillus</taxon>
    </lineage>
</organism>
<sequence>MIEQIIKDYYKAWNNALATNDSSQVREKMSPEFVGYWCHSALAAPQKYDYDYDLNDVLEQYLGTQTTKSFEIESITTRTNDVLVFGTETNTVNGIDYPAKIFFVWKNEQDGWRLLREYIELIN</sequence>
<dbReference type="InterPro" id="IPR032710">
    <property type="entry name" value="NTF2-like_dom_sf"/>
</dbReference>